<feature type="transmembrane region" description="Helical" evidence="7">
    <location>
        <begin position="91"/>
        <end position="116"/>
    </location>
</feature>
<evidence type="ECO:0000256" key="7">
    <source>
        <dbReference type="RuleBase" id="RU363032"/>
    </source>
</evidence>
<feature type="transmembrane region" description="Helical" evidence="7">
    <location>
        <begin position="218"/>
        <end position="239"/>
    </location>
</feature>
<dbReference type="PROSITE" id="PS50928">
    <property type="entry name" value="ABC_TM1"/>
    <property type="match status" value="1"/>
</dbReference>
<evidence type="ECO:0000256" key="1">
    <source>
        <dbReference type="ARBA" id="ARBA00004651"/>
    </source>
</evidence>
<comment type="subcellular location">
    <subcellularLocation>
        <location evidence="1 7">Cell membrane</location>
        <topology evidence="1 7">Multi-pass membrane protein</topology>
    </subcellularLocation>
</comment>
<dbReference type="InterPro" id="IPR035906">
    <property type="entry name" value="MetI-like_sf"/>
</dbReference>
<dbReference type="Gene3D" id="1.10.3720.10">
    <property type="entry name" value="MetI-like"/>
    <property type="match status" value="1"/>
</dbReference>
<evidence type="ECO:0000313" key="9">
    <source>
        <dbReference type="EMBL" id="GAA6270436.1"/>
    </source>
</evidence>
<keyword evidence="5 7" id="KW-1133">Transmembrane helix</keyword>
<dbReference type="EMBL" id="BAABXL010000001">
    <property type="protein sequence ID" value="GAA6270436.1"/>
    <property type="molecule type" value="Genomic_DNA"/>
</dbReference>
<dbReference type="Proteomes" id="UP001600894">
    <property type="component" value="Unassembled WGS sequence"/>
</dbReference>
<evidence type="ECO:0000256" key="6">
    <source>
        <dbReference type="ARBA" id="ARBA00023136"/>
    </source>
</evidence>
<gene>
    <name evidence="9" type="ORF">F130042H8_34960</name>
</gene>
<evidence type="ECO:0000259" key="8">
    <source>
        <dbReference type="PROSITE" id="PS50928"/>
    </source>
</evidence>
<keyword evidence="6 7" id="KW-0472">Membrane</keyword>
<feature type="transmembrane region" description="Helical" evidence="7">
    <location>
        <begin position="122"/>
        <end position="141"/>
    </location>
</feature>
<comment type="caution">
    <text evidence="9">The sequence shown here is derived from an EMBL/GenBank/DDBJ whole genome shotgun (WGS) entry which is preliminary data.</text>
</comment>
<comment type="similarity">
    <text evidence="7">Belongs to the binding-protein-dependent transport system permease family.</text>
</comment>
<dbReference type="SUPFAM" id="SSF161098">
    <property type="entry name" value="MetI-like"/>
    <property type="match status" value="1"/>
</dbReference>
<keyword evidence="3" id="KW-1003">Cell membrane</keyword>
<dbReference type="PANTHER" id="PTHR30151">
    <property type="entry name" value="ALKANE SULFONATE ABC TRANSPORTER-RELATED, MEMBRANE SUBUNIT"/>
    <property type="match status" value="1"/>
</dbReference>
<dbReference type="CDD" id="cd06261">
    <property type="entry name" value="TM_PBP2"/>
    <property type="match status" value="1"/>
</dbReference>
<proteinExistence type="inferred from homology"/>
<evidence type="ECO:0000256" key="4">
    <source>
        <dbReference type="ARBA" id="ARBA00022692"/>
    </source>
</evidence>
<keyword evidence="4 7" id="KW-0812">Transmembrane</keyword>
<dbReference type="RefSeq" id="WP_243176248.1">
    <property type="nucleotide sequence ID" value="NZ_BAABXL010000001.1"/>
</dbReference>
<keyword evidence="2 7" id="KW-0813">Transport</keyword>
<dbReference type="InterPro" id="IPR000515">
    <property type="entry name" value="MetI-like"/>
</dbReference>
<dbReference type="PANTHER" id="PTHR30151:SF20">
    <property type="entry name" value="ABC TRANSPORTER PERMEASE PROTEIN HI_0355-RELATED"/>
    <property type="match status" value="1"/>
</dbReference>
<sequence>MKEWRGRAVLVGGAMGLLAVWELSVKIFGIPLYVLPAPTDVAAAFGTEWETLAGHGAVTTLEALAGIGISFILALALGILMDWFPAVKKGVYPLLVVTQTVPMLVLAPIFIIYMGFGIGPKILTVVLMCFFPVAVSFSDGLGRVDEEYVHLVRSCGAGKWGAYRLVKIPAALPSLLSGLKVAATYSISGAVVGEWIGAQEGLGYYLLRVKNGYMLDKVFACVAVIIGLSLCMNGAVRLLGRLWLPYERKHKPYRRYSGGMDNEASGRM</sequence>
<protein>
    <submittedName>
        <fullName evidence="9">ABC transporter permease</fullName>
    </submittedName>
</protein>
<reference evidence="9 10" key="1">
    <citation type="submission" date="2024-04" db="EMBL/GenBank/DDBJ databases">
        <title>Defined microbial consortia suppress multidrug-resistant proinflammatory Enterobacteriaceae via ecological control.</title>
        <authorList>
            <person name="Furuichi M."/>
            <person name="Kawaguchi T."/>
            <person name="Pust M."/>
            <person name="Yasuma K."/>
            <person name="Plichta D."/>
            <person name="Hasegawa N."/>
            <person name="Ohya T."/>
            <person name="Bhattarai S."/>
            <person name="Sasajima S."/>
            <person name="Aoto Y."/>
            <person name="Tuganbaev T."/>
            <person name="Yaginuma M."/>
            <person name="Ueda M."/>
            <person name="Okahashi N."/>
            <person name="Amafuji K."/>
            <person name="Kiridooshi Y."/>
            <person name="Sugita K."/>
            <person name="Strazar M."/>
            <person name="Skelly A."/>
            <person name="Suda W."/>
            <person name="Hattori M."/>
            <person name="Nakamoto N."/>
            <person name="Caballero S."/>
            <person name="Norman J."/>
            <person name="Olle B."/>
            <person name="Tanoue T."/>
            <person name="Arita M."/>
            <person name="Bucci V."/>
            <person name="Atarashi K."/>
            <person name="Xavier R."/>
            <person name="Honda K."/>
        </authorList>
    </citation>
    <scope>NUCLEOTIDE SEQUENCE [LARGE SCALE GENOMIC DNA]</scope>
    <source>
        <strain evidence="10">f13</strain>
    </source>
</reference>
<evidence type="ECO:0000256" key="2">
    <source>
        <dbReference type="ARBA" id="ARBA00022448"/>
    </source>
</evidence>
<dbReference type="Pfam" id="PF00528">
    <property type="entry name" value="BPD_transp_1"/>
    <property type="match status" value="1"/>
</dbReference>
<evidence type="ECO:0000313" key="10">
    <source>
        <dbReference type="Proteomes" id="UP001600894"/>
    </source>
</evidence>
<organism evidence="9 10">
    <name type="scientific">Enterocloster alcoholdehydrogenati</name>
    <dbReference type="NCBI Taxonomy" id="2547410"/>
    <lineage>
        <taxon>Bacteria</taxon>
        <taxon>Bacillati</taxon>
        <taxon>Bacillota</taxon>
        <taxon>Clostridia</taxon>
        <taxon>Lachnospirales</taxon>
        <taxon>Lachnospiraceae</taxon>
        <taxon>Enterocloster</taxon>
    </lineage>
</organism>
<accession>A0ABQ0B2G3</accession>
<feature type="domain" description="ABC transmembrane type-1" evidence="8">
    <location>
        <begin position="56"/>
        <end position="236"/>
    </location>
</feature>
<evidence type="ECO:0000256" key="3">
    <source>
        <dbReference type="ARBA" id="ARBA00022475"/>
    </source>
</evidence>
<evidence type="ECO:0000256" key="5">
    <source>
        <dbReference type="ARBA" id="ARBA00022989"/>
    </source>
</evidence>
<name>A0ABQ0B2G3_9FIRM</name>
<feature type="transmembrane region" description="Helical" evidence="7">
    <location>
        <begin position="63"/>
        <end position="84"/>
    </location>
</feature>
<keyword evidence="10" id="KW-1185">Reference proteome</keyword>